<dbReference type="SUPFAM" id="SSF55729">
    <property type="entry name" value="Acyl-CoA N-acyltransferases (Nat)"/>
    <property type="match status" value="1"/>
</dbReference>
<evidence type="ECO:0000259" key="2">
    <source>
        <dbReference type="Pfam" id="PF17668"/>
    </source>
</evidence>
<dbReference type="Pfam" id="PF13527">
    <property type="entry name" value="Acetyltransf_9"/>
    <property type="match status" value="1"/>
</dbReference>
<dbReference type="InterPro" id="IPR025559">
    <property type="entry name" value="Eis_dom"/>
</dbReference>
<sequence length="400" mass="46135">MNEVKKMNTQNVEEMFQLAAYAFNSETTEKRKKRLNQLIGHSSNYGYFVEGMLSSQVIATHFKVAFHTTSYNVGGIGYVSSYPEYRGEGGISAIMQQMLKDLAQNKIELAYLAPFSYPFYRKYGFEQIFEQIGYTVQAEKWPIPAKTSGVVKRVTFEIAKEAGKNVYEQVIKNHKAALIRESWWWDYVFGLEEKNKYAIYQKATGEIAGYLIYQSSTQQFTIKEWGYLSSEAMRALVHFVGSHNGSAKEFYLKQAFSGENLSFLLSDPSLKMELNPYMMGRIVDFEHFIQKYPFSKENEKKAVYYFEVEEDRYAPWNTGIWQVIPTKNDQNQVKKISRGSANFEGAVRVKGTIQSFTQLLLGYKSVEQLLFFERLKGNAEELLSLSNVLPKGKSLLHDYF</sequence>
<evidence type="ECO:0000313" key="4">
    <source>
        <dbReference type="Proteomes" id="UP000288669"/>
    </source>
</evidence>
<dbReference type="PANTHER" id="PTHR37817">
    <property type="entry name" value="N-ACETYLTRANSFERASE EIS"/>
    <property type="match status" value="1"/>
</dbReference>
<dbReference type="InterPro" id="IPR051554">
    <property type="entry name" value="Acetyltransferase_Eis"/>
</dbReference>
<organism evidence="3 4">
    <name type="scientific">Vagococcus entomophilus</name>
    <dbReference type="NCBI Taxonomy" id="1160095"/>
    <lineage>
        <taxon>Bacteria</taxon>
        <taxon>Bacillati</taxon>
        <taxon>Bacillota</taxon>
        <taxon>Bacilli</taxon>
        <taxon>Lactobacillales</taxon>
        <taxon>Enterococcaceae</taxon>
        <taxon>Vagococcus</taxon>
    </lineage>
</organism>
<keyword evidence="3" id="KW-0808">Transferase</keyword>
<dbReference type="Gene3D" id="3.40.630.30">
    <property type="match status" value="2"/>
</dbReference>
<dbReference type="Gene3D" id="3.30.1050.10">
    <property type="entry name" value="SCP2 sterol-binding domain"/>
    <property type="match status" value="1"/>
</dbReference>
<dbReference type="OrthoDB" id="9768284at2"/>
<dbReference type="Pfam" id="PF13530">
    <property type="entry name" value="SCP2_2"/>
    <property type="match status" value="1"/>
</dbReference>
<protein>
    <submittedName>
        <fullName evidence="3">GNAT family N-acetyltransferase</fullName>
    </submittedName>
</protein>
<dbReference type="InterPro" id="IPR036527">
    <property type="entry name" value="SCP2_sterol-bd_dom_sf"/>
</dbReference>
<keyword evidence="4" id="KW-1185">Reference proteome</keyword>
<dbReference type="GO" id="GO:0030649">
    <property type="term" value="P:aminoglycoside antibiotic catabolic process"/>
    <property type="evidence" value="ECO:0007669"/>
    <property type="project" value="TreeGrafter"/>
</dbReference>
<comment type="caution">
    <text evidence="3">The sequence shown here is derived from an EMBL/GenBank/DDBJ whole genome shotgun (WGS) entry which is preliminary data.</text>
</comment>
<dbReference type="InterPro" id="IPR016181">
    <property type="entry name" value="Acyl_CoA_acyltransferase"/>
</dbReference>
<dbReference type="Proteomes" id="UP000288669">
    <property type="component" value="Unassembled WGS sequence"/>
</dbReference>
<dbReference type="InterPro" id="IPR041380">
    <property type="entry name" value="Acetyltransf_17"/>
</dbReference>
<dbReference type="PANTHER" id="PTHR37817:SF1">
    <property type="entry name" value="N-ACETYLTRANSFERASE EIS"/>
    <property type="match status" value="1"/>
</dbReference>
<accession>A0A430AIM3</accession>
<reference evidence="3 4" key="1">
    <citation type="submission" date="2017-05" db="EMBL/GenBank/DDBJ databases">
        <title>Vagococcus spp. assemblies.</title>
        <authorList>
            <person name="Gulvik C.A."/>
        </authorList>
    </citation>
    <scope>NUCLEOTIDE SEQUENCE [LARGE SCALE GENOMIC DNA]</scope>
    <source>
        <strain evidence="3 4">DSM 24756</strain>
    </source>
</reference>
<dbReference type="GO" id="GO:0034069">
    <property type="term" value="F:aminoglycoside N-acetyltransferase activity"/>
    <property type="evidence" value="ECO:0007669"/>
    <property type="project" value="TreeGrafter"/>
</dbReference>
<name>A0A430AIM3_9ENTE</name>
<feature type="domain" description="Eis-like acetyltransferase" evidence="2">
    <location>
        <begin position="177"/>
        <end position="282"/>
    </location>
</feature>
<dbReference type="AlphaFoldDB" id="A0A430AIM3"/>
<dbReference type="SUPFAM" id="SSF55718">
    <property type="entry name" value="SCP-like"/>
    <property type="match status" value="1"/>
</dbReference>
<feature type="domain" description="Enhanced intracellular survival protein" evidence="1">
    <location>
        <begin position="286"/>
        <end position="393"/>
    </location>
</feature>
<evidence type="ECO:0000313" key="3">
    <source>
        <dbReference type="EMBL" id="RSU07935.1"/>
    </source>
</evidence>
<evidence type="ECO:0000259" key="1">
    <source>
        <dbReference type="Pfam" id="PF13530"/>
    </source>
</evidence>
<dbReference type="RefSeq" id="WP_126822043.1">
    <property type="nucleotide sequence ID" value="NZ_JBHLWU010000001.1"/>
</dbReference>
<dbReference type="Pfam" id="PF17668">
    <property type="entry name" value="Acetyltransf_17"/>
    <property type="match status" value="1"/>
</dbReference>
<gene>
    <name evidence="3" type="ORF">CBF30_01460</name>
</gene>
<proteinExistence type="predicted"/>
<dbReference type="EMBL" id="NGJZ01000001">
    <property type="protein sequence ID" value="RSU07935.1"/>
    <property type="molecule type" value="Genomic_DNA"/>
</dbReference>